<keyword evidence="7" id="KW-0175">Coiled coil</keyword>
<evidence type="ECO:0000256" key="2">
    <source>
        <dbReference type="ARBA" id="ARBA00008402"/>
    </source>
</evidence>
<feature type="region of interest" description="Disordered" evidence="8">
    <location>
        <begin position="300"/>
        <end position="325"/>
    </location>
</feature>
<evidence type="ECO:0000256" key="5">
    <source>
        <dbReference type="ARBA" id="ARBA00023242"/>
    </source>
</evidence>
<feature type="coiled-coil region" evidence="7">
    <location>
        <begin position="326"/>
        <end position="353"/>
    </location>
</feature>
<feature type="compositionally biased region" description="Acidic residues" evidence="8">
    <location>
        <begin position="170"/>
        <end position="189"/>
    </location>
</feature>
<feature type="compositionally biased region" description="Low complexity" evidence="8">
    <location>
        <begin position="395"/>
        <end position="416"/>
    </location>
</feature>
<dbReference type="PANTHER" id="PTHR15081">
    <property type="entry name" value="NUCLEAR AUTOANTIGENIC SPERM PROTEIN NASP -RELATED"/>
    <property type="match status" value="1"/>
</dbReference>
<gene>
    <name evidence="9" type="ORF">C2845_PM03G18700</name>
</gene>
<evidence type="ECO:0000256" key="6">
    <source>
        <dbReference type="PROSITE-ProRule" id="PRU00339"/>
    </source>
</evidence>
<dbReference type="InterPro" id="IPR019734">
    <property type="entry name" value="TPR_rpt"/>
</dbReference>
<dbReference type="EMBL" id="PQIB02000002">
    <property type="protein sequence ID" value="RLN36239.1"/>
    <property type="molecule type" value="Genomic_DNA"/>
</dbReference>
<comment type="similarity">
    <text evidence="2">Belongs to the NASP family.</text>
</comment>
<dbReference type="SUPFAM" id="SSF48452">
    <property type="entry name" value="TPR-like"/>
    <property type="match status" value="1"/>
</dbReference>
<dbReference type="GO" id="GO:0042393">
    <property type="term" value="F:histone binding"/>
    <property type="evidence" value="ECO:0007669"/>
    <property type="project" value="TreeGrafter"/>
</dbReference>
<protein>
    <submittedName>
        <fullName evidence="9">TPR domain containing protein</fullName>
    </submittedName>
</protein>
<keyword evidence="3" id="KW-0677">Repeat</keyword>
<feature type="compositionally biased region" description="Low complexity" evidence="8">
    <location>
        <begin position="442"/>
        <end position="455"/>
    </location>
</feature>
<dbReference type="OrthoDB" id="5587616at2759"/>
<feature type="region of interest" description="Disordered" evidence="8">
    <location>
        <begin position="107"/>
        <end position="189"/>
    </location>
</feature>
<feature type="repeat" description="TPR" evidence="6">
    <location>
        <begin position="215"/>
        <end position="248"/>
    </location>
</feature>
<feature type="compositionally biased region" description="Polar residues" evidence="8">
    <location>
        <begin position="380"/>
        <end position="394"/>
    </location>
</feature>
<feature type="compositionally biased region" description="Pro residues" evidence="8">
    <location>
        <begin position="16"/>
        <end position="25"/>
    </location>
</feature>
<dbReference type="GO" id="GO:0006335">
    <property type="term" value="P:DNA replication-dependent chromatin assembly"/>
    <property type="evidence" value="ECO:0007669"/>
    <property type="project" value="TreeGrafter"/>
</dbReference>
<dbReference type="STRING" id="4540.A0A3L6TDA3"/>
<dbReference type="PANTHER" id="PTHR15081:SF1">
    <property type="entry name" value="NUCLEAR AUTOANTIGENIC SPERM PROTEIN"/>
    <property type="match status" value="1"/>
</dbReference>
<evidence type="ECO:0000256" key="4">
    <source>
        <dbReference type="ARBA" id="ARBA00022803"/>
    </source>
</evidence>
<feature type="compositionally biased region" description="Polar residues" evidence="8">
    <location>
        <begin position="458"/>
        <end position="468"/>
    </location>
</feature>
<feature type="compositionally biased region" description="Basic and acidic residues" evidence="8">
    <location>
        <begin position="159"/>
        <end position="169"/>
    </location>
</feature>
<comment type="subcellular location">
    <subcellularLocation>
        <location evidence="1">Nucleus</location>
    </subcellularLocation>
</comment>
<evidence type="ECO:0000313" key="10">
    <source>
        <dbReference type="Proteomes" id="UP000275267"/>
    </source>
</evidence>
<dbReference type="InterPro" id="IPR051730">
    <property type="entry name" value="NASP-like"/>
</dbReference>
<feature type="region of interest" description="Disordered" evidence="8">
    <location>
        <begin position="1"/>
        <end position="55"/>
    </location>
</feature>
<dbReference type="GO" id="GO:0005654">
    <property type="term" value="C:nucleoplasm"/>
    <property type="evidence" value="ECO:0007669"/>
    <property type="project" value="TreeGrafter"/>
</dbReference>
<keyword evidence="10" id="KW-1185">Reference proteome</keyword>
<name>A0A3L6TDA3_PANMI</name>
<feature type="compositionally biased region" description="Basic and acidic residues" evidence="8">
    <location>
        <begin position="39"/>
        <end position="55"/>
    </location>
</feature>
<accession>A0A3L6TDA3</accession>
<sequence>MASSSENAGAPLEEPQAPPPLPNPNPGEEAPGEGEEEEPKTLERAQELFDRGSKAIEDEDFVDAVDWLSRALEIRTSHYGELAPECASTYFKYGCALLYKAQEETDPLGNVPKNAPNEESAKSTTAKDDSVSSKASVSNAEDAASSEKVDGEEGQCSNGKDHGDENGEIEKDDDDDDEDEKMGDEEDSDLDLAWKMLDIARAIVEKSPENTMEKVKIYSALGEVALEREDIDNSLSDYMKALAMSEQLVEPDHRRTVELPRNFRICLVYELASKIGDAIPYCAKAISLCKSRIQSLKDSKDASLAGKDGESAAEGGSEKSGPEAEIEQLSGILTELEKKLEDLEQAMSTPKSDIDEFLKMIASRAAAAQKGDDGIPRAASFTSSQMATSSNGFDSSVMSTAATTGSTGSTVTDLGVVGRGVKRASIKPITAEPAPKKLAVESASAKGDSSNSSEALPATQNGDESVSK</sequence>
<proteinExistence type="inferred from homology"/>
<feature type="region of interest" description="Disordered" evidence="8">
    <location>
        <begin position="372"/>
        <end position="468"/>
    </location>
</feature>
<dbReference type="GO" id="GO:0034080">
    <property type="term" value="P:CENP-A containing chromatin assembly"/>
    <property type="evidence" value="ECO:0007669"/>
    <property type="project" value="TreeGrafter"/>
</dbReference>
<reference evidence="10" key="1">
    <citation type="journal article" date="2019" name="Nat. Commun.">
        <title>The genome of broomcorn millet.</title>
        <authorList>
            <person name="Zou C."/>
            <person name="Miki D."/>
            <person name="Li D."/>
            <person name="Tang Q."/>
            <person name="Xiao L."/>
            <person name="Rajput S."/>
            <person name="Deng P."/>
            <person name="Jia W."/>
            <person name="Huang R."/>
            <person name="Zhang M."/>
            <person name="Sun Y."/>
            <person name="Hu J."/>
            <person name="Fu X."/>
            <person name="Schnable P.S."/>
            <person name="Li F."/>
            <person name="Zhang H."/>
            <person name="Feng B."/>
            <person name="Zhu X."/>
            <person name="Liu R."/>
            <person name="Schnable J.C."/>
            <person name="Zhu J.-K."/>
            <person name="Zhang H."/>
        </authorList>
    </citation>
    <scope>NUCLEOTIDE SEQUENCE [LARGE SCALE GENOMIC DNA]</scope>
</reference>
<dbReference type="Proteomes" id="UP000275267">
    <property type="component" value="Unassembled WGS sequence"/>
</dbReference>
<keyword evidence="4 6" id="KW-0802">TPR repeat</keyword>
<organism evidence="9 10">
    <name type="scientific">Panicum miliaceum</name>
    <name type="common">Proso millet</name>
    <name type="synonym">Broomcorn millet</name>
    <dbReference type="NCBI Taxonomy" id="4540"/>
    <lineage>
        <taxon>Eukaryota</taxon>
        <taxon>Viridiplantae</taxon>
        <taxon>Streptophyta</taxon>
        <taxon>Embryophyta</taxon>
        <taxon>Tracheophyta</taxon>
        <taxon>Spermatophyta</taxon>
        <taxon>Magnoliopsida</taxon>
        <taxon>Liliopsida</taxon>
        <taxon>Poales</taxon>
        <taxon>Poaceae</taxon>
        <taxon>PACMAD clade</taxon>
        <taxon>Panicoideae</taxon>
        <taxon>Panicodae</taxon>
        <taxon>Paniceae</taxon>
        <taxon>Panicinae</taxon>
        <taxon>Panicum</taxon>
        <taxon>Panicum sect. Panicum</taxon>
    </lineage>
</organism>
<dbReference type="PROSITE" id="PS50005">
    <property type="entry name" value="TPR"/>
    <property type="match status" value="1"/>
</dbReference>
<feature type="compositionally biased region" description="Basic and acidic residues" evidence="8">
    <location>
        <begin position="119"/>
        <end position="131"/>
    </location>
</feature>
<evidence type="ECO:0000256" key="8">
    <source>
        <dbReference type="SAM" id="MobiDB-lite"/>
    </source>
</evidence>
<dbReference type="InterPro" id="IPR011990">
    <property type="entry name" value="TPR-like_helical_dom_sf"/>
</dbReference>
<evidence type="ECO:0000256" key="7">
    <source>
        <dbReference type="SAM" id="Coils"/>
    </source>
</evidence>
<dbReference type="SMART" id="SM00028">
    <property type="entry name" value="TPR"/>
    <property type="match status" value="3"/>
</dbReference>
<keyword evidence="5" id="KW-0539">Nucleus</keyword>
<comment type="caution">
    <text evidence="9">The sequence shown here is derived from an EMBL/GenBank/DDBJ whole genome shotgun (WGS) entry which is preliminary data.</text>
</comment>
<evidence type="ECO:0000256" key="1">
    <source>
        <dbReference type="ARBA" id="ARBA00004123"/>
    </source>
</evidence>
<evidence type="ECO:0000256" key="3">
    <source>
        <dbReference type="ARBA" id="ARBA00022737"/>
    </source>
</evidence>
<dbReference type="Gene3D" id="1.25.40.10">
    <property type="entry name" value="Tetratricopeptide repeat domain"/>
    <property type="match status" value="1"/>
</dbReference>
<evidence type="ECO:0000313" key="9">
    <source>
        <dbReference type="EMBL" id="RLN36239.1"/>
    </source>
</evidence>
<dbReference type="AlphaFoldDB" id="A0A3L6TDA3"/>